<dbReference type="OrthoDB" id="5775991at2759"/>
<gene>
    <name evidence="2" type="ORF">EVEC_LOCUS5604</name>
</gene>
<dbReference type="Proteomes" id="UP000274131">
    <property type="component" value="Unassembled WGS sequence"/>
</dbReference>
<proteinExistence type="predicted"/>
<sequence>MATKTSYQETFFFQSLHYPNNCSAKWNCQPPILFQTYNTKILFRIQVPRTTPSTFRFQSYQETNPPQSVQYLQVGSIQEHTPAIKYQTHSEDLSSHLTPANPKNFEIYPYISQIDTAAPASYRSYPTDNRYSTNKPDSVISNNNPQQPLLLSEYNNGLPSNPTKKRFNSMFQSDMKSSIPDIDEQQQQMELYDDYDGDTNTKVIKKNFFSREKLRYTALQNIVENDSESSKRAIQEAAEKAFGKYYNVVCGAGFFSYIAHTDEYCLVSILGINCYAFSPVCNNHFINFKKSKLFSTSKND</sequence>
<evidence type="ECO:0000259" key="1">
    <source>
        <dbReference type="Pfam" id="PF04155"/>
    </source>
</evidence>
<keyword evidence="3" id="KW-1185">Reference proteome</keyword>
<dbReference type="AlphaFoldDB" id="A0A3P6IF86"/>
<evidence type="ECO:0000313" key="2">
    <source>
        <dbReference type="EMBL" id="VDD90853.1"/>
    </source>
</evidence>
<dbReference type="InterPro" id="IPR007284">
    <property type="entry name" value="Ground-like_dom"/>
</dbReference>
<feature type="domain" description="Ground-like" evidence="1">
    <location>
        <begin position="212"/>
        <end position="277"/>
    </location>
</feature>
<dbReference type="Pfam" id="PF04155">
    <property type="entry name" value="Ground-like"/>
    <property type="match status" value="1"/>
</dbReference>
<evidence type="ECO:0000313" key="3">
    <source>
        <dbReference type="Proteomes" id="UP000274131"/>
    </source>
</evidence>
<accession>A0A3P6IF86</accession>
<reference evidence="2 3" key="1">
    <citation type="submission" date="2018-10" db="EMBL/GenBank/DDBJ databases">
        <authorList>
            <consortium name="Pathogen Informatics"/>
        </authorList>
    </citation>
    <scope>NUCLEOTIDE SEQUENCE [LARGE SCALE GENOMIC DNA]</scope>
</reference>
<dbReference type="EMBL" id="UXUI01008215">
    <property type="protein sequence ID" value="VDD90853.1"/>
    <property type="molecule type" value="Genomic_DNA"/>
</dbReference>
<organism evidence="2 3">
    <name type="scientific">Enterobius vermicularis</name>
    <name type="common">Human pinworm</name>
    <dbReference type="NCBI Taxonomy" id="51028"/>
    <lineage>
        <taxon>Eukaryota</taxon>
        <taxon>Metazoa</taxon>
        <taxon>Ecdysozoa</taxon>
        <taxon>Nematoda</taxon>
        <taxon>Chromadorea</taxon>
        <taxon>Rhabditida</taxon>
        <taxon>Spirurina</taxon>
        <taxon>Oxyuridomorpha</taxon>
        <taxon>Oxyuroidea</taxon>
        <taxon>Oxyuridae</taxon>
        <taxon>Enterobius</taxon>
    </lineage>
</organism>
<name>A0A3P6IF86_ENTVE</name>
<protein>
    <recommendedName>
        <fullName evidence="1">Ground-like domain-containing protein</fullName>
    </recommendedName>
</protein>